<feature type="compositionally biased region" description="Polar residues" evidence="1">
    <location>
        <begin position="1"/>
        <end position="15"/>
    </location>
</feature>
<dbReference type="CDD" id="cd17470">
    <property type="entry name" value="T3SS_Flik_C"/>
    <property type="match status" value="1"/>
</dbReference>
<keyword evidence="4" id="KW-1185">Reference proteome</keyword>
<feature type="region of interest" description="Disordered" evidence="1">
    <location>
        <begin position="441"/>
        <end position="464"/>
    </location>
</feature>
<evidence type="ECO:0000313" key="3">
    <source>
        <dbReference type="EMBL" id="PSW26577.1"/>
    </source>
</evidence>
<dbReference type="InterPro" id="IPR052563">
    <property type="entry name" value="FliK"/>
</dbReference>
<dbReference type="InterPro" id="IPR038610">
    <property type="entry name" value="FliK-like_C_sf"/>
</dbReference>
<gene>
    <name evidence="3" type="ORF">C9I94_00905</name>
</gene>
<dbReference type="Pfam" id="PF02120">
    <property type="entry name" value="Flg_hook"/>
    <property type="match status" value="1"/>
</dbReference>
<feature type="region of interest" description="Disordered" evidence="1">
    <location>
        <begin position="565"/>
        <end position="650"/>
    </location>
</feature>
<dbReference type="EMBL" id="PYLZ01000001">
    <property type="protein sequence ID" value="PSW26577.1"/>
    <property type="molecule type" value="Genomic_DNA"/>
</dbReference>
<feature type="compositionally biased region" description="Low complexity" evidence="1">
    <location>
        <begin position="450"/>
        <end position="464"/>
    </location>
</feature>
<evidence type="ECO:0000256" key="1">
    <source>
        <dbReference type="SAM" id="MobiDB-lite"/>
    </source>
</evidence>
<feature type="domain" description="Flagellar hook-length control protein-like C-terminal" evidence="2">
    <location>
        <begin position="501"/>
        <end position="583"/>
    </location>
</feature>
<feature type="compositionally biased region" description="Polar residues" evidence="1">
    <location>
        <begin position="42"/>
        <end position="66"/>
    </location>
</feature>
<proteinExistence type="predicted"/>
<keyword evidence="3" id="KW-0969">Cilium</keyword>
<keyword evidence="3" id="KW-0966">Cell projection</keyword>
<dbReference type="PANTHER" id="PTHR37533:SF2">
    <property type="entry name" value="FLAGELLAR HOOK-LENGTH CONTROL PROTEIN"/>
    <property type="match status" value="1"/>
</dbReference>
<keyword evidence="3" id="KW-0282">Flagellum</keyword>
<dbReference type="OrthoDB" id="1792985at2"/>
<accession>A0A0J8V914</accession>
<dbReference type="Proteomes" id="UP000240481">
    <property type="component" value="Unassembled WGS sequence"/>
</dbReference>
<feature type="compositionally biased region" description="Polar residues" evidence="1">
    <location>
        <begin position="207"/>
        <end position="228"/>
    </location>
</feature>
<feature type="region of interest" description="Disordered" evidence="1">
    <location>
        <begin position="163"/>
        <end position="191"/>
    </location>
</feature>
<feature type="compositionally biased region" description="Polar residues" evidence="1">
    <location>
        <begin position="170"/>
        <end position="191"/>
    </location>
</feature>
<sequence>MSLSSLMPFNFSSASKAAPNVDNAATKGVEAGSDFSEELQHASANSDSSLSKAPATKNSQSKTSELVSEDAEHSVTTRGNKLTAEQVDGTESAEHTAEVHIASEQGDAAAIDFASLDENTQTTTSNQQVSTVKGNDLTADEATADKITSSDVTADEVAAAASVGGAATTQPANSTIGEHQPQSQTKQQTMTEGEAFLSQMDAANKQLPTKESNTKAQPLAPPSTQDADGNSLPAGAALAAGQALNVADAGNTDTAALQGQEGSSDKASLAHVFTAASTAGAATALNTNGATNVTQASVTSSEAEAAVNATASGATEASQAIAASGVIGVAAANNVHLDPAVEGVSSGVSDGATDKVAGQASGAAALANSANTGTATSSSLVNSIPWSSNAVTTPTAMDSIHASSAQLAGGLAVGAGIATASGDSSTEIDYSAAMLAGGVAATSDGQPDPTASTSGSESTATASTVTAGSLTMQQAAKAEAIAQAQVPIQLSKEQGGDELAEKVNIMMSKNLKHVDIRLDPPELGKVQIKLSMNQDQASIQFTAANAQTRELLEHSMPRLRELMQQQGVQLAQTSVQQDTSRQQTAGQPFSGQQGQQANGQGSANSGQQSGASGHGSGHGHGQGEGHWGTADGESLEMYATPANDRVDYYA</sequence>
<feature type="compositionally biased region" description="Low complexity" evidence="1">
    <location>
        <begin position="590"/>
        <end position="611"/>
    </location>
</feature>
<name>A0A0J8V914_9GAMM</name>
<dbReference type="STRING" id="680026.AB733_16560"/>
<dbReference type="RefSeq" id="WP_048899771.1">
    <property type="nucleotide sequence ID" value="NZ_AP024852.1"/>
</dbReference>
<dbReference type="InterPro" id="IPR021136">
    <property type="entry name" value="Flagellar_hook_control-like_C"/>
</dbReference>
<organism evidence="3 4">
    <name type="scientific">Photobacterium swingsii</name>
    <dbReference type="NCBI Taxonomy" id="680026"/>
    <lineage>
        <taxon>Bacteria</taxon>
        <taxon>Pseudomonadati</taxon>
        <taxon>Pseudomonadota</taxon>
        <taxon>Gammaproteobacteria</taxon>
        <taxon>Vibrionales</taxon>
        <taxon>Vibrionaceae</taxon>
        <taxon>Photobacterium</taxon>
    </lineage>
</organism>
<feature type="compositionally biased region" description="Polar residues" evidence="1">
    <location>
        <begin position="565"/>
        <end position="589"/>
    </location>
</feature>
<protein>
    <submittedName>
        <fullName evidence="3">Flagellar hook-length control protein FliK</fullName>
    </submittedName>
</protein>
<dbReference type="Gene3D" id="3.30.750.140">
    <property type="match status" value="1"/>
</dbReference>
<reference evidence="3 4" key="1">
    <citation type="submission" date="2018-01" db="EMBL/GenBank/DDBJ databases">
        <title>Whole genome sequencing of Histamine producing bacteria.</title>
        <authorList>
            <person name="Butler K."/>
        </authorList>
    </citation>
    <scope>NUCLEOTIDE SEQUENCE [LARGE SCALE GENOMIC DNA]</scope>
    <source>
        <strain evidence="3 4">DSM 24669</strain>
    </source>
</reference>
<evidence type="ECO:0000259" key="2">
    <source>
        <dbReference type="Pfam" id="PF02120"/>
    </source>
</evidence>
<comment type="caution">
    <text evidence="3">The sequence shown here is derived from an EMBL/GenBank/DDBJ whole genome shotgun (WGS) entry which is preliminary data.</text>
</comment>
<feature type="region of interest" description="Disordered" evidence="1">
    <location>
        <begin position="207"/>
        <end position="233"/>
    </location>
</feature>
<evidence type="ECO:0000313" key="4">
    <source>
        <dbReference type="Proteomes" id="UP000240481"/>
    </source>
</evidence>
<feature type="region of interest" description="Disordered" evidence="1">
    <location>
        <begin position="1"/>
        <end position="97"/>
    </location>
</feature>
<dbReference type="AlphaFoldDB" id="A0A0J8V914"/>
<dbReference type="PANTHER" id="PTHR37533">
    <property type="entry name" value="FLAGELLAR HOOK-LENGTH CONTROL PROTEIN"/>
    <property type="match status" value="1"/>
</dbReference>
<feature type="compositionally biased region" description="Gly residues" evidence="1">
    <location>
        <begin position="612"/>
        <end position="626"/>
    </location>
</feature>